<dbReference type="OrthoDB" id="8659436at2"/>
<evidence type="ECO:0000256" key="8">
    <source>
        <dbReference type="ARBA" id="ARBA00022833"/>
    </source>
</evidence>
<dbReference type="EMBL" id="NOXX01000168">
    <property type="protein sequence ID" value="OYQ46163.1"/>
    <property type="molecule type" value="Genomic_DNA"/>
</dbReference>
<name>A0A255ZXE8_9FLAO</name>
<keyword evidence="5" id="KW-0963">Cytoplasm</keyword>
<evidence type="ECO:0000313" key="15">
    <source>
        <dbReference type="Proteomes" id="UP000216035"/>
    </source>
</evidence>
<dbReference type="GO" id="GO:1900376">
    <property type="term" value="P:regulation of secondary metabolite biosynthetic process"/>
    <property type="evidence" value="ECO:0007669"/>
    <property type="project" value="TreeGrafter"/>
</dbReference>
<evidence type="ECO:0000256" key="1">
    <source>
        <dbReference type="ARBA" id="ARBA00004496"/>
    </source>
</evidence>
<comment type="subunit">
    <text evidence="3">Homodimer.</text>
</comment>
<evidence type="ECO:0000313" key="13">
    <source>
        <dbReference type="EMBL" id="OYQ38462.1"/>
    </source>
</evidence>
<gene>
    <name evidence="14" type="ORF">CHX27_04825</name>
    <name evidence="13" type="ORF">CHX27_15000</name>
</gene>
<comment type="subcellular location">
    <subcellularLocation>
        <location evidence="1">Cytoplasm</location>
    </subcellularLocation>
</comment>
<keyword evidence="9" id="KW-0805">Transcription regulation</keyword>
<evidence type="ECO:0000256" key="12">
    <source>
        <dbReference type="PIRSR" id="PIRSR602481-2"/>
    </source>
</evidence>
<sequence length="170" mass="20191">MTLISEDNSKNQEIVKNVFTKYLEKNAHRKTPERYAILQEIYDSQEHFDIENLYVKMKNKNYRVSRATLYNTIELLLDCGLVRKHQFGQSQAYFEKSYFDKQHDHIIMTDTGEVIEFCDPRIQTIKKTIEEIFDVEISNHSLYFYGTRKSQNATTTEENLPNTTEYNPIN</sequence>
<evidence type="ECO:0000256" key="11">
    <source>
        <dbReference type="ARBA" id="ARBA00023163"/>
    </source>
</evidence>
<dbReference type="Pfam" id="PF01475">
    <property type="entry name" value="FUR"/>
    <property type="match status" value="1"/>
</dbReference>
<dbReference type="InterPro" id="IPR002481">
    <property type="entry name" value="FUR"/>
</dbReference>
<protein>
    <recommendedName>
        <fullName evidence="4">Ferric uptake regulation protein</fullName>
    </recommendedName>
</protein>
<dbReference type="RefSeq" id="WP_094485635.1">
    <property type="nucleotide sequence ID" value="NZ_NOXX01000168.1"/>
</dbReference>
<dbReference type="CDD" id="cd07153">
    <property type="entry name" value="Fur_like"/>
    <property type="match status" value="1"/>
</dbReference>
<keyword evidence="7 12" id="KW-0479">Metal-binding</keyword>
<evidence type="ECO:0000256" key="10">
    <source>
        <dbReference type="ARBA" id="ARBA00023125"/>
    </source>
</evidence>
<dbReference type="InterPro" id="IPR036388">
    <property type="entry name" value="WH-like_DNA-bd_sf"/>
</dbReference>
<dbReference type="SUPFAM" id="SSF46785">
    <property type="entry name" value="Winged helix' DNA-binding domain"/>
    <property type="match status" value="1"/>
</dbReference>
<proteinExistence type="inferred from homology"/>
<dbReference type="GO" id="GO:0000976">
    <property type="term" value="F:transcription cis-regulatory region binding"/>
    <property type="evidence" value="ECO:0007669"/>
    <property type="project" value="TreeGrafter"/>
</dbReference>
<evidence type="ECO:0000256" key="3">
    <source>
        <dbReference type="ARBA" id="ARBA00011738"/>
    </source>
</evidence>
<evidence type="ECO:0000256" key="9">
    <source>
        <dbReference type="ARBA" id="ARBA00023015"/>
    </source>
</evidence>
<reference evidence="14 15" key="1">
    <citation type="submission" date="2017-07" db="EMBL/GenBank/DDBJ databases">
        <title>Flavobacterium cyanobacteriorum sp. nov., isolated from cyanobacterial aggregates in a eutrophic lake.</title>
        <authorList>
            <person name="Cai H."/>
        </authorList>
    </citation>
    <scope>NUCLEOTIDE SEQUENCE [LARGE SCALE GENOMIC DNA]</scope>
    <source>
        <strain evidence="14 15">TH167</strain>
    </source>
</reference>
<keyword evidence="6" id="KW-0678">Repressor</keyword>
<evidence type="ECO:0000256" key="5">
    <source>
        <dbReference type="ARBA" id="ARBA00022490"/>
    </source>
</evidence>
<dbReference type="GO" id="GO:0008270">
    <property type="term" value="F:zinc ion binding"/>
    <property type="evidence" value="ECO:0007669"/>
    <property type="project" value="TreeGrafter"/>
</dbReference>
<keyword evidence="11" id="KW-0804">Transcription</keyword>
<feature type="binding site" evidence="12">
    <location>
        <position position="140"/>
    </location>
    <ligand>
        <name>Fe cation</name>
        <dbReference type="ChEBI" id="CHEBI:24875"/>
    </ligand>
</feature>
<comment type="caution">
    <text evidence="14">The sequence shown here is derived from an EMBL/GenBank/DDBJ whole genome shotgun (WGS) entry which is preliminary data.</text>
</comment>
<evidence type="ECO:0000256" key="2">
    <source>
        <dbReference type="ARBA" id="ARBA00007957"/>
    </source>
</evidence>
<keyword evidence="15" id="KW-1185">Reference proteome</keyword>
<feature type="binding site" evidence="12">
    <location>
        <position position="104"/>
    </location>
    <ligand>
        <name>Fe cation</name>
        <dbReference type="ChEBI" id="CHEBI:24875"/>
    </ligand>
</feature>
<dbReference type="AlphaFoldDB" id="A0A255ZXE8"/>
<keyword evidence="10" id="KW-0238">DNA-binding</keyword>
<dbReference type="GO" id="GO:0003700">
    <property type="term" value="F:DNA-binding transcription factor activity"/>
    <property type="evidence" value="ECO:0007669"/>
    <property type="project" value="InterPro"/>
</dbReference>
<accession>A0A255ZXE8</accession>
<dbReference type="EMBL" id="NOXX01000228">
    <property type="protein sequence ID" value="OYQ38462.1"/>
    <property type="molecule type" value="Genomic_DNA"/>
</dbReference>
<dbReference type="Proteomes" id="UP000216035">
    <property type="component" value="Unassembled WGS sequence"/>
</dbReference>
<evidence type="ECO:0000256" key="6">
    <source>
        <dbReference type="ARBA" id="ARBA00022491"/>
    </source>
</evidence>
<dbReference type="PANTHER" id="PTHR33202:SF2">
    <property type="entry name" value="FERRIC UPTAKE REGULATION PROTEIN"/>
    <property type="match status" value="1"/>
</dbReference>
<keyword evidence="12" id="KW-0408">Iron</keyword>
<dbReference type="PANTHER" id="PTHR33202">
    <property type="entry name" value="ZINC UPTAKE REGULATION PROTEIN"/>
    <property type="match status" value="1"/>
</dbReference>
<comment type="cofactor">
    <cofactor evidence="12">
        <name>Mn(2+)</name>
        <dbReference type="ChEBI" id="CHEBI:29035"/>
    </cofactor>
    <cofactor evidence="12">
        <name>Fe(2+)</name>
        <dbReference type="ChEBI" id="CHEBI:29033"/>
    </cofactor>
    <text evidence="12">Binds 1 Mn(2+) or Fe(2+) ion per subunit.</text>
</comment>
<dbReference type="Gene3D" id="3.30.1490.190">
    <property type="match status" value="1"/>
</dbReference>
<organism evidence="14 15">
    <name type="scientific">Flavobacterium aurantiibacter</name>
    <dbReference type="NCBI Taxonomy" id="2023067"/>
    <lineage>
        <taxon>Bacteria</taxon>
        <taxon>Pseudomonadati</taxon>
        <taxon>Bacteroidota</taxon>
        <taxon>Flavobacteriia</taxon>
        <taxon>Flavobacteriales</taxon>
        <taxon>Flavobacteriaceae</taxon>
        <taxon>Flavobacterium</taxon>
    </lineage>
</organism>
<dbReference type="InterPro" id="IPR036390">
    <property type="entry name" value="WH_DNA-bd_sf"/>
</dbReference>
<dbReference type="InterPro" id="IPR043135">
    <property type="entry name" value="Fur_C"/>
</dbReference>
<evidence type="ECO:0000313" key="14">
    <source>
        <dbReference type="EMBL" id="OYQ46163.1"/>
    </source>
</evidence>
<keyword evidence="8" id="KW-0862">Zinc</keyword>
<evidence type="ECO:0000256" key="7">
    <source>
        <dbReference type="ARBA" id="ARBA00022723"/>
    </source>
</evidence>
<dbReference type="Gene3D" id="1.10.10.10">
    <property type="entry name" value="Winged helix-like DNA-binding domain superfamily/Winged helix DNA-binding domain"/>
    <property type="match status" value="1"/>
</dbReference>
<dbReference type="GO" id="GO:0045892">
    <property type="term" value="P:negative regulation of DNA-templated transcription"/>
    <property type="evidence" value="ECO:0007669"/>
    <property type="project" value="TreeGrafter"/>
</dbReference>
<comment type="similarity">
    <text evidence="2">Belongs to the Fur family.</text>
</comment>
<evidence type="ECO:0000256" key="4">
    <source>
        <dbReference type="ARBA" id="ARBA00020910"/>
    </source>
</evidence>
<dbReference type="GO" id="GO:0005829">
    <property type="term" value="C:cytosol"/>
    <property type="evidence" value="ECO:0007669"/>
    <property type="project" value="TreeGrafter"/>
</dbReference>